<evidence type="ECO:0000313" key="2">
    <source>
        <dbReference type="Proteomes" id="UP000886523"/>
    </source>
</evidence>
<dbReference type="EMBL" id="MU128989">
    <property type="protein sequence ID" value="KAF9512246.1"/>
    <property type="molecule type" value="Genomic_DNA"/>
</dbReference>
<feature type="non-terminal residue" evidence="1">
    <location>
        <position position="166"/>
    </location>
</feature>
<protein>
    <recommendedName>
        <fullName evidence="3">CxC1-like cysteine cluster associated with KDZ transposases domain-containing protein</fullName>
    </recommendedName>
</protein>
<name>A0A9P6AUN1_9AGAM</name>
<keyword evidence="2" id="KW-1185">Reference proteome</keyword>
<comment type="caution">
    <text evidence="1">The sequence shown here is derived from an EMBL/GenBank/DDBJ whole genome shotgun (WGS) entry which is preliminary data.</text>
</comment>
<accession>A0A9P6AUN1</accession>
<dbReference type="Proteomes" id="UP000886523">
    <property type="component" value="Unassembled WGS sequence"/>
</dbReference>
<proteinExistence type="predicted"/>
<dbReference type="OrthoDB" id="2955859at2759"/>
<sequence length="166" mass="19232">WNHVVIPSLIQPFMLFERERLLRREEHTVQVEEACRCGKQWRLLKVLCVYFERLETIEFHVCGCPSRTAARQLVLRGLFPCAPLHPSLAVSIDMLEFVAELFVQQAPNERAWAATLENFLKRRGFKFGGNDSLRRRFATALAQYQVLVRVINQEMSAVVESCRGQV</sequence>
<dbReference type="AlphaFoldDB" id="A0A9P6AUN1"/>
<reference evidence="1" key="1">
    <citation type="journal article" date="2020" name="Nat. Commun.">
        <title>Large-scale genome sequencing of mycorrhizal fungi provides insights into the early evolution of symbiotic traits.</title>
        <authorList>
            <person name="Miyauchi S."/>
            <person name="Kiss E."/>
            <person name="Kuo A."/>
            <person name="Drula E."/>
            <person name="Kohler A."/>
            <person name="Sanchez-Garcia M."/>
            <person name="Morin E."/>
            <person name="Andreopoulos B."/>
            <person name="Barry K.W."/>
            <person name="Bonito G."/>
            <person name="Buee M."/>
            <person name="Carver A."/>
            <person name="Chen C."/>
            <person name="Cichocki N."/>
            <person name="Clum A."/>
            <person name="Culley D."/>
            <person name="Crous P.W."/>
            <person name="Fauchery L."/>
            <person name="Girlanda M."/>
            <person name="Hayes R.D."/>
            <person name="Keri Z."/>
            <person name="LaButti K."/>
            <person name="Lipzen A."/>
            <person name="Lombard V."/>
            <person name="Magnuson J."/>
            <person name="Maillard F."/>
            <person name="Murat C."/>
            <person name="Nolan M."/>
            <person name="Ohm R.A."/>
            <person name="Pangilinan J."/>
            <person name="Pereira M.F."/>
            <person name="Perotto S."/>
            <person name="Peter M."/>
            <person name="Pfister S."/>
            <person name="Riley R."/>
            <person name="Sitrit Y."/>
            <person name="Stielow J.B."/>
            <person name="Szollosi G."/>
            <person name="Zifcakova L."/>
            <person name="Stursova M."/>
            <person name="Spatafora J.W."/>
            <person name="Tedersoo L."/>
            <person name="Vaario L.M."/>
            <person name="Yamada A."/>
            <person name="Yan M."/>
            <person name="Wang P."/>
            <person name="Xu J."/>
            <person name="Bruns T."/>
            <person name="Baldrian P."/>
            <person name="Vilgalys R."/>
            <person name="Dunand C."/>
            <person name="Henrissat B."/>
            <person name="Grigoriev I.V."/>
            <person name="Hibbett D."/>
            <person name="Nagy L.G."/>
            <person name="Martin F.M."/>
        </authorList>
    </citation>
    <scope>NUCLEOTIDE SEQUENCE</scope>
    <source>
        <strain evidence="1">UP504</strain>
    </source>
</reference>
<organism evidence="1 2">
    <name type="scientific">Hydnum rufescens UP504</name>
    <dbReference type="NCBI Taxonomy" id="1448309"/>
    <lineage>
        <taxon>Eukaryota</taxon>
        <taxon>Fungi</taxon>
        <taxon>Dikarya</taxon>
        <taxon>Basidiomycota</taxon>
        <taxon>Agaricomycotina</taxon>
        <taxon>Agaricomycetes</taxon>
        <taxon>Cantharellales</taxon>
        <taxon>Hydnaceae</taxon>
        <taxon>Hydnum</taxon>
    </lineage>
</organism>
<feature type="non-terminal residue" evidence="1">
    <location>
        <position position="1"/>
    </location>
</feature>
<evidence type="ECO:0000313" key="1">
    <source>
        <dbReference type="EMBL" id="KAF9512246.1"/>
    </source>
</evidence>
<evidence type="ECO:0008006" key="3">
    <source>
        <dbReference type="Google" id="ProtNLM"/>
    </source>
</evidence>
<gene>
    <name evidence="1" type="ORF">BS47DRAFT_1276959</name>
</gene>